<evidence type="ECO:0000313" key="2">
    <source>
        <dbReference type="EMBL" id="KAH0963483.1"/>
    </source>
</evidence>
<dbReference type="GeneID" id="68355122"/>
<comment type="caution">
    <text evidence="2">The sequence shown here is derived from an EMBL/GenBank/DDBJ whole genome shotgun (WGS) entry which is preliminary data.</text>
</comment>
<name>A0A9P8SHT7_9HYPO</name>
<dbReference type="EMBL" id="JAIZPD010000005">
    <property type="protein sequence ID" value="KAH0963483.1"/>
    <property type="molecule type" value="Genomic_DNA"/>
</dbReference>
<proteinExistence type="predicted"/>
<sequence length="259" mass="29808">MGCLDGLGLSCSILAIRDEQPLYDLDLASCRRFFSEVSEDLSSPYSLERFVHEQMERSDYKDCMWPRVHDLDDALGFLANFDDKPAPVTYKLVNSDSECCLDENSLLLAHFLSLIFGRQIEHAAFACLHKHLSKPQGIEPQTMEHFIEQLLALRWRVGLDRRRHTGLHVHEPQAEVVELSSRIERDTSLCKKLYFSLCHIRQRLGRKHSGVDDPSFSDRQYRGVTNTLPREDSPEAFDDWMRQGEALIEEAGPQERNSS</sequence>
<accession>A0A9P8SHT7</accession>
<dbReference type="RefSeq" id="XP_044720996.1">
    <property type="nucleotide sequence ID" value="XM_044864464.1"/>
</dbReference>
<dbReference type="AlphaFoldDB" id="A0A9P8SHT7"/>
<organism evidence="2 3">
    <name type="scientific">Hirsutella rhossiliensis</name>
    <dbReference type="NCBI Taxonomy" id="111463"/>
    <lineage>
        <taxon>Eukaryota</taxon>
        <taxon>Fungi</taxon>
        <taxon>Dikarya</taxon>
        <taxon>Ascomycota</taxon>
        <taxon>Pezizomycotina</taxon>
        <taxon>Sordariomycetes</taxon>
        <taxon>Hypocreomycetidae</taxon>
        <taxon>Hypocreales</taxon>
        <taxon>Ophiocordycipitaceae</taxon>
        <taxon>Hirsutella</taxon>
    </lineage>
</organism>
<reference evidence="2" key="1">
    <citation type="submission" date="2021-09" db="EMBL/GenBank/DDBJ databases">
        <title>A high-quality genome of the endoparasitic fungus Hirsutella rhossiliensis with a comparison of Hirsutella genomes reveals transposable elements contributing to genome size variation.</title>
        <authorList>
            <person name="Lin R."/>
            <person name="Jiao Y."/>
            <person name="Sun X."/>
            <person name="Ling J."/>
            <person name="Xie B."/>
            <person name="Cheng X."/>
        </authorList>
    </citation>
    <scope>NUCLEOTIDE SEQUENCE</scope>
    <source>
        <strain evidence="2">HR02</strain>
    </source>
</reference>
<gene>
    <name evidence="2" type="ORF">HRG_05993</name>
</gene>
<feature type="region of interest" description="Disordered" evidence="1">
    <location>
        <begin position="207"/>
        <end position="236"/>
    </location>
</feature>
<keyword evidence="3" id="KW-1185">Reference proteome</keyword>
<evidence type="ECO:0000313" key="3">
    <source>
        <dbReference type="Proteomes" id="UP000824596"/>
    </source>
</evidence>
<evidence type="ECO:0000256" key="1">
    <source>
        <dbReference type="SAM" id="MobiDB-lite"/>
    </source>
</evidence>
<protein>
    <submittedName>
        <fullName evidence="2">Uncharacterized protein</fullName>
    </submittedName>
</protein>
<dbReference type="OrthoDB" id="4920124at2759"/>
<dbReference type="Proteomes" id="UP000824596">
    <property type="component" value="Unassembled WGS sequence"/>
</dbReference>